<evidence type="ECO:0000313" key="2">
    <source>
        <dbReference type="Proteomes" id="UP001054945"/>
    </source>
</evidence>
<sequence>MPVKGMEGVFYFHFFHCVPSTLTGTFIYRMQSRMLAEDRMEPNWRNAFYVRIVISAHKTTLSEGGCKPCLQKLRQLSSEYKFLRRRDRERVYKCSALRDAPSPSRKSILEKFLIYLSFKIFWEVLF</sequence>
<dbReference type="Proteomes" id="UP001054945">
    <property type="component" value="Unassembled WGS sequence"/>
</dbReference>
<protein>
    <submittedName>
        <fullName evidence="1">Uncharacterized protein</fullName>
    </submittedName>
</protein>
<proteinExistence type="predicted"/>
<accession>A0AAV4Y082</accession>
<dbReference type="EMBL" id="BPLR01018589">
    <property type="protein sequence ID" value="GIZ00823.1"/>
    <property type="molecule type" value="Genomic_DNA"/>
</dbReference>
<organism evidence="1 2">
    <name type="scientific">Caerostris extrusa</name>
    <name type="common">Bark spider</name>
    <name type="synonym">Caerostris bankana</name>
    <dbReference type="NCBI Taxonomy" id="172846"/>
    <lineage>
        <taxon>Eukaryota</taxon>
        <taxon>Metazoa</taxon>
        <taxon>Ecdysozoa</taxon>
        <taxon>Arthropoda</taxon>
        <taxon>Chelicerata</taxon>
        <taxon>Arachnida</taxon>
        <taxon>Araneae</taxon>
        <taxon>Araneomorphae</taxon>
        <taxon>Entelegynae</taxon>
        <taxon>Araneoidea</taxon>
        <taxon>Araneidae</taxon>
        <taxon>Caerostris</taxon>
    </lineage>
</organism>
<keyword evidence="2" id="KW-1185">Reference proteome</keyword>
<reference evidence="1 2" key="1">
    <citation type="submission" date="2021-06" db="EMBL/GenBank/DDBJ databases">
        <title>Caerostris extrusa draft genome.</title>
        <authorList>
            <person name="Kono N."/>
            <person name="Arakawa K."/>
        </authorList>
    </citation>
    <scope>NUCLEOTIDE SEQUENCE [LARGE SCALE GENOMIC DNA]</scope>
</reference>
<name>A0AAV4Y082_CAEEX</name>
<evidence type="ECO:0000313" key="1">
    <source>
        <dbReference type="EMBL" id="GIZ00823.1"/>
    </source>
</evidence>
<dbReference type="AlphaFoldDB" id="A0AAV4Y082"/>
<gene>
    <name evidence="1" type="ORF">CEXT_350221</name>
</gene>
<comment type="caution">
    <text evidence="1">The sequence shown here is derived from an EMBL/GenBank/DDBJ whole genome shotgun (WGS) entry which is preliminary data.</text>
</comment>